<sequence>MKKPYSSRIILKIKKLILLKFSILLKPYFNYRQSYWIRKRKLILNLKRYFSSNLYGIKYNTLSEEKVINFDMREKKFLEEQITCLKAIKNYQLKPVISRGIFTCEISDVIFYGASGGFSFKKKIIVESLMNLERVASSNSTDSVFYKHRKLNGNYTSITFLPWTRNNIFHWLIECLPRFYGITKLSKDFDLFLIVNR</sequence>
<dbReference type="AlphaFoldDB" id="A0A0F8YC18"/>
<organism evidence="1">
    <name type="scientific">marine sediment metagenome</name>
    <dbReference type="NCBI Taxonomy" id="412755"/>
    <lineage>
        <taxon>unclassified sequences</taxon>
        <taxon>metagenomes</taxon>
        <taxon>ecological metagenomes</taxon>
    </lineage>
</organism>
<comment type="caution">
    <text evidence="1">The sequence shown here is derived from an EMBL/GenBank/DDBJ whole genome shotgun (WGS) entry which is preliminary data.</text>
</comment>
<feature type="non-terminal residue" evidence="1">
    <location>
        <position position="197"/>
    </location>
</feature>
<dbReference type="EMBL" id="LAZR01057827">
    <property type="protein sequence ID" value="KKK71230.1"/>
    <property type="molecule type" value="Genomic_DNA"/>
</dbReference>
<protein>
    <submittedName>
        <fullName evidence="1">Uncharacterized protein</fullName>
    </submittedName>
</protein>
<evidence type="ECO:0000313" key="1">
    <source>
        <dbReference type="EMBL" id="KKK71230.1"/>
    </source>
</evidence>
<proteinExistence type="predicted"/>
<name>A0A0F8YC18_9ZZZZ</name>
<gene>
    <name evidence="1" type="ORF">LCGC14_2916000</name>
</gene>
<reference evidence="1" key="1">
    <citation type="journal article" date="2015" name="Nature">
        <title>Complex archaea that bridge the gap between prokaryotes and eukaryotes.</title>
        <authorList>
            <person name="Spang A."/>
            <person name="Saw J.H."/>
            <person name="Jorgensen S.L."/>
            <person name="Zaremba-Niedzwiedzka K."/>
            <person name="Martijn J."/>
            <person name="Lind A.E."/>
            <person name="van Eijk R."/>
            <person name="Schleper C."/>
            <person name="Guy L."/>
            <person name="Ettema T.J."/>
        </authorList>
    </citation>
    <scope>NUCLEOTIDE SEQUENCE</scope>
</reference>
<accession>A0A0F8YC18</accession>